<dbReference type="InterPro" id="IPR001387">
    <property type="entry name" value="Cro/C1-type_HTH"/>
</dbReference>
<dbReference type="Pfam" id="PF01381">
    <property type="entry name" value="HTH_3"/>
    <property type="match status" value="1"/>
</dbReference>
<gene>
    <name evidence="2" type="ORF">H8E80_05840</name>
</gene>
<dbReference type="GO" id="GO:0003677">
    <property type="term" value="F:DNA binding"/>
    <property type="evidence" value="ECO:0007669"/>
    <property type="project" value="InterPro"/>
</dbReference>
<accession>A0A8J6N532</accession>
<dbReference type="SUPFAM" id="SSF47413">
    <property type="entry name" value="lambda repressor-like DNA-binding domains"/>
    <property type="match status" value="1"/>
</dbReference>
<sequence length="367" mass="41646">MEWLGGKIKYLIKENNSSIVKLAEKTGVSRQTVTDWIKGQVPKGNHLINLCKIFNVNPDFFFSKDFDNSISVPVHRTRRTAKVTSAMQKDALEMARTYEVLFKNDANSSVLPVVRVHNRTDEIAKKIAKELRKRAGLSQDIPPDYEHTFSLLAYLGIKVIFRYFPEKIKAYAYYTKIHGHRIVFVNNSTNIIDLIFPILHEAVHAIRDEIKINDGFDAEEENFCDKVASYIQFPDEYVHIVYDFINGLPVGVQVNKLKTFGKKYGHALFGIVKQIKTIDPDFNLKIGGADSNFKKGFHTIGDIIFIGNDPRDYVAKISTLSPLFTSIILNQIDSITNRKLGEMLGIESVLDTKAVKDELIKLKSMAS</sequence>
<dbReference type="Gene3D" id="1.10.260.40">
    <property type="entry name" value="lambda repressor-like DNA-binding domains"/>
    <property type="match status" value="1"/>
</dbReference>
<feature type="domain" description="HTH cro/C1-type" evidence="1">
    <location>
        <begin position="8"/>
        <end position="61"/>
    </location>
</feature>
<evidence type="ECO:0000313" key="3">
    <source>
        <dbReference type="Proteomes" id="UP000603545"/>
    </source>
</evidence>
<dbReference type="AlphaFoldDB" id="A0A8J6N532"/>
<dbReference type="InterPro" id="IPR052345">
    <property type="entry name" value="Rad_response_metalloprotease"/>
</dbReference>
<reference evidence="2 3" key="1">
    <citation type="submission" date="2020-08" db="EMBL/GenBank/DDBJ databases">
        <title>Bridging the membrane lipid divide: bacteria of the FCB group superphylum have the potential to synthesize archaeal ether lipids.</title>
        <authorList>
            <person name="Villanueva L."/>
            <person name="Von Meijenfeldt F.A.B."/>
            <person name="Westbye A.B."/>
            <person name="Yadav S."/>
            <person name="Hopmans E.C."/>
            <person name="Dutilh B.E."/>
            <person name="Sinninghe Damste J.S."/>
        </authorList>
    </citation>
    <scope>NUCLEOTIDE SEQUENCE [LARGE SCALE GENOMIC DNA]</scope>
    <source>
        <strain evidence="2">NIOZ-UU82</strain>
    </source>
</reference>
<comment type="caution">
    <text evidence="2">The sequence shown here is derived from an EMBL/GenBank/DDBJ whole genome shotgun (WGS) entry which is preliminary data.</text>
</comment>
<dbReference type="Proteomes" id="UP000603545">
    <property type="component" value="Unassembled WGS sequence"/>
</dbReference>
<dbReference type="InterPro" id="IPR010982">
    <property type="entry name" value="Lambda_DNA-bd_dom_sf"/>
</dbReference>
<dbReference type="EMBL" id="JACNLL010000056">
    <property type="protein sequence ID" value="MBC8199550.1"/>
    <property type="molecule type" value="Genomic_DNA"/>
</dbReference>
<name>A0A8J6N532_9BACT</name>
<evidence type="ECO:0000313" key="2">
    <source>
        <dbReference type="EMBL" id="MBC8199550.1"/>
    </source>
</evidence>
<dbReference type="CDD" id="cd00093">
    <property type="entry name" value="HTH_XRE"/>
    <property type="match status" value="1"/>
</dbReference>
<dbReference type="SMART" id="SM00530">
    <property type="entry name" value="HTH_XRE"/>
    <property type="match status" value="1"/>
</dbReference>
<dbReference type="PROSITE" id="PS50943">
    <property type="entry name" value="HTH_CROC1"/>
    <property type="match status" value="1"/>
</dbReference>
<dbReference type="PANTHER" id="PTHR43236:SF1">
    <property type="entry name" value="BLL7220 PROTEIN"/>
    <property type="match status" value="1"/>
</dbReference>
<proteinExistence type="predicted"/>
<dbReference type="PANTHER" id="PTHR43236">
    <property type="entry name" value="ANTITOXIN HIGA1"/>
    <property type="match status" value="1"/>
</dbReference>
<protein>
    <submittedName>
        <fullName evidence="2">ImmA/IrrE family metallo-endopeptidase</fullName>
    </submittedName>
</protein>
<evidence type="ECO:0000259" key="1">
    <source>
        <dbReference type="PROSITE" id="PS50943"/>
    </source>
</evidence>
<organism evidence="2 3">
    <name type="scientific">Candidatus Desulfaltia bathyphila</name>
    <dbReference type="NCBI Taxonomy" id="2841697"/>
    <lineage>
        <taxon>Bacteria</taxon>
        <taxon>Pseudomonadati</taxon>
        <taxon>Thermodesulfobacteriota</taxon>
        <taxon>Desulfobacteria</taxon>
        <taxon>Desulfobacterales</taxon>
        <taxon>Desulfobacterales incertae sedis</taxon>
        <taxon>Candidatus Desulfaltia</taxon>
    </lineage>
</organism>